<keyword evidence="18" id="KW-1185">Reference proteome</keyword>
<evidence type="ECO:0000256" key="6">
    <source>
        <dbReference type="ARBA" id="ARBA00023002"/>
    </source>
</evidence>
<evidence type="ECO:0000256" key="7">
    <source>
        <dbReference type="ARBA" id="ARBA00023027"/>
    </source>
</evidence>
<keyword evidence="11 17" id="KW-0456">Lyase</keyword>
<dbReference type="GO" id="GO:0004300">
    <property type="term" value="F:enoyl-CoA hydratase activity"/>
    <property type="evidence" value="ECO:0007669"/>
    <property type="project" value="UniProtKB-EC"/>
</dbReference>
<dbReference type="InterPro" id="IPR001753">
    <property type="entry name" value="Enoyl-CoA_hydra/iso"/>
</dbReference>
<protein>
    <submittedName>
        <fullName evidence="17">Enoyl-CoA hydratase</fullName>
        <ecNumber evidence="17">1.1.1.35</ecNumber>
        <ecNumber evidence="17">4.2.1.17</ecNumber>
        <ecNumber evidence="17">5.1.2.3</ecNumber>
        <ecNumber evidence="17">5.3.3.8</ecNumber>
    </submittedName>
</protein>
<dbReference type="CDD" id="cd06558">
    <property type="entry name" value="crotonase-like"/>
    <property type="match status" value="1"/>
</dbReference>
<dbReference type="EC" id="1.1.1.35" evidence="17"/>
<evidence type="ECO:0000256" key="12">
    <source>
        <dbReference type="ARBA" id="ARBA00023268"/>
    </source>
</evidence>
<comment type="catalytic activity">
    <reaction evidence="13">
        <text>a (3S)-3-hydroxyacyl-CoA + NAD(+) = a 3-oxoacyl-CoA + NADH + H(+)</text>
        <dbReference type="Rhea" id="RHEA:22432"/>
        <dbReference type="ChEBI" id="CHEBI:15378"/>
        <dbReference type="ChEBI" id="CHEBI:57318"/>
        <dbReference type="ChEBI" id="CHEBI:57540"/>
        <dbReference type="ChEBI" id="CHEBI:57945"/>
        <dbReference type="ChEBI" id="CHEBI:90726"/>
        <dbReference type="EC" id="1.1.1.35"/>
    </reaction>
</comment>
<dbReference type="GO" id="GO:0006635">
    <property type="term" value="P:fatty acid beta-oxidation"/>
    <property type="evidence" value="ECO:0007669"/>
    <property type="project" value="UniProtKB-UniPathway"/>
</dbReference>
<evidence type="ECO:0000256" key="4">
    <source>
        <dbReference type="ARBA" id="ARBA00022832"/>
    </source>
</evidence>
<dbReference type="FunFam" id="1.10.1040.50:FF:000006">
    <property type="entry name" value="Peroxisomal bifunctional enzyme"/>
    <property type="match status" value="1"/>
</dbReference>
<organism evidence="17 18">
    <name type="scientific">Candidatus Rhodobacter oscarellae</name>
    <dbReference type="NCBI Taxonomy" id="1675527"/>
    <lineage>
        <taxon>Bacteria</taxon>
        <taxon>Pseudomonadati</taxon>
        <taxon>Pseudomonadota</taxon>
        <taxon>Alphaproteobacteria</taxon>
        <taxon>Rhodobacterales</taxon>
        <taxon>Rhodobacter group</taxon>
        <taxon>Rhodobacter</taxon>
    </lineage>
</organism>
<evidence type="ECO:0000256" key="10">
    <source>
        <dbReference type="ARBA" id="ARBA00023235"/>
    </source>
</evidence>
<dbReference type="InterPro" id="IPR036291">
    <property type="entry name" value="NAD(P)-bd_dom_sf"/>
</dbReference>
<dbReference type="EC" id="5.1.2.3" evidence="17"/>
<dbReference type="EC" id="4.2.1.17" evidence="17"/>
<dbReference type="InterPro" id="IPR006176">
    <property type="entry name" value="3-OHacyl-CoA_DH_NAD-bd"/>
</dbReference>
<keyword evidence="4" id="KW-0276">Fatty acid metabolism</keyword>
<dbReference type="GO" id="GO:0008692">
    <property type="term" value="F:3-hydroxybutyryl-CoA epimerase activity"/>
    <property type="evidence" value="ECO:0007669"/>
    <property type="project" value="UniProtKB-EC"/>
</dbReference>
<dbReference type="PROSITE" id="PS00166">
    <property type="entry name" value="ENOYL_COA_HYDRATASE"/>
    <property type="match status" value="1"/>
</dbReference>
<dbReference type="Pfam" id="PF02737">
    <property type="entry name" value="3HCDH_N"/>
    <property type="match status" value="1"/>
</dbReference>
<dbReference type="AlphaFoldDB" id="A0A0J9EAC1"/>
<dbReference type="SUPFAM" id="SSF48179">
    <property type="entry name" value="6-phosphogluconate dehydrogenase C-terminal domain-like"/>
    <property type="match status" value="2"/>
</dbReference>
<feature type="domain" description="3-hydroxyacyl-CoA dehydrogenase C-terminal" evidence="15">
    <location>
        <begin position="598"/>
        <end position="682"/>
    </location>
</feature>
<name>A0A0J9EAC1_9RHOB</name>
<comment type="pathway">
    <text evidence="2">Lipid metabolism; fatty acid beta-oxidation.</text>
</comment>
<dbReference type="UniPathway" id="UPA00659"/>
<dbReference type="PATRIC" id="fig|1675527.3.peg.4949"/>
<dbReference type="GO" id="GO:0004165">
    <property type="term" value="F:delta(3)-delta(2)-enoyl-CoA isomerase activity"/>
    <property type="evidence" value="ECO:0007669"/>
    <property type="project" value="UniProtKB-EC"/>
</dbReference>
<keyword evidence="9" id="KW-0576">Peroxisome</keyword>
<dbReference type="Proteomes" id="UP000037178">
    <property type="component" value="Unassembled WGS sequence"/>
</dbReference>
<evidence type="ECO:0000256" key="2">
    <source>
        <dbReference type="ARBA" id="ARBA00005005"/>
    </source>
</evidence>
<feature type="domain" description="3-hydroxyacyl-CoA dehydrogenase C-terminal" evidence="15">
    <location>
        <begin position="473"/>
        <end position="566"/>
    </location>
</feature>
<dbReference type="GO" id="GO:0003857">
    <property type="term" value="F:(3S)-3-hydroxyacyl-CoA dehydrogenase (NAD+) activity"/>
    <property type="evidence" value="ECO:0007669"/>
    <property type="project" value="UniProtKB-EC"/>
</dbReference>
<dbReference type="Gene3D" id="3.40.50.720">
    <property type="entry name" value="NAD(P)-binding Rossmann-like Domain"/>
    <property type="match status" value="1"/>
</dbReference>
<evidence type="ECO:0000256" key="3">
    <source>
        <dbReference type="ARBA" id="ARBA00008750"/>
    </source>
</evidence>
<evidence type="ECO:0000256" key="1">
    <source>
        <dbReference type="ARBA" id="ARBA00004275"/>
    </source>
</evidence>
<dbReference type="InterPro" id="IPR029045">
    <property type="entry name" value="ClpP/crotonase-like_dom_sf"/>
</dbReference>
<evidence type="ECO:0000256" key="9">
    <source>
        <dbReference type="ARBA" id="ARBA00023140"/>
    </source>
</evidence>
<evidence type="ECO:0000313" key="17">
    <source>
        <dbReference type="EMBL" id="KMW59732.1"/>
    </source>
</evidence>
<sequence length="693" mass="73840">MTAASDTVSYEIVGDVGLICLENPPVNAASASLRAGIVAALQALEIEVSAIGIYGAGRAFIAGADIKEFGQPQADPILPEVCLAVENCAVPVVAIVHGPTLGGGLEVAMSCHARIALPSLRAGLPEVLLGIIPGAGGTQRGPRLMGVRNTLDLATTGRHVKADEALALGLVDRLDEGAPRDVALRAAQEVIAGRLATRRTAEIIVKADRTVLNEFASALRAKQAHLFSPHKAVEAVAFASGDFAHGMQREREIFQECIQSPQRAGLIHAFFAERAVGKYPEMGATPREVAEVGVVGGGTMGAGIATACLLAGLKVVLLEMNVDALDRARATITGNLDGAVKRGKMSAEARDAALGELLKLSTKYPDFSACDMIIEAVFEDMTVKKQVFRNLNLHAKPGAILATNTSYLDVDEVAKATARPESVIGLHFFSPAHVMKLLEIVVGAHTAPEVVATGFALAKKLRKIAVRAGVCDGFIGNRILNHYRKVADYLIMDGASPAQVDAAVRGFGFAMGPFQVMDLAGLDIGWATRKRLAPTRPAEERYVEIADRVCENGWFGRKAGRGYYDYPDGTPNADVLQIIETERAKAGITPCDFSDQEIVERYMTAMVCEAVRILEDGIAQRPIDIDAVQLFGYGFPRHHGGPLHYADSIGLAEIVARAERYASEDAHYWQVPRLLRELADTGGSFAELNQAAG</sequence>
<evidence type="ECO:0000256" key="5">
    <source>
        <dbReference type="ARBA" id="ARBA00022963"/>
    </source>
</evidence>
<dbReference type="InterPro" id="IPR018376">
    <property type="entry name" value="Enoyl-CoA_hyd/isom_CS"/>
</dbReference>
<keyword evidence="12" id="KW-0511">Multifunctional enzyme</keyword>
<keyword evidence="6 17" id="KW-0560">Oxidoreductase</keyword>
<comment type="similarity">
    <text evidence="3">In the N-terminal section; belongs to the enoyl-CoA hydratase/isomerase family.</text>
</comment>
<dbReference type="GO" id="GO:0070403">
    <property type="term" value="F:NAD+ binding"/>
    <property type="evidence" value="ECO:0007669"/>
    <property type="project" value="InterPro"/>
</dbReference>
<evidence type="ECO:0000256" key="13">
    <source>
        <dbReference type="ARBA" id="ARBA00049556"/>
    </source>
</evidence>
<dbReference type="SUPFAM" id="SSF52096">
    <property type="entry name" value="ClpP/crotonase"/>
    <property type="match status" value="1"/>
</dbReference>
<keyword evidence="7" id="KW-0520">NAD</keyword>
<comment type="subcellular location">
    <subcellularLocation>
        <location evidence="1">Peroxisome</location>
    </subcellularLocation>
</comment>
<dbReference type="PANTHER" id="PTHR23309">
    <property type="entry name" value="3-HYDROXYACYL-COA DEHYROGENASE"/>
    <property type="match status" value="1"/>
</dbReference>
<keyword evidence="5" id="KW-0442">Lipid degradation</keyword>
<evidence type="ECO:0000256" key="14">
    <source>
        <dbReference type="RuleBase" id="RU003707"/>
    </source>
</evidence>
<dbReference type="SUPFAM" id="SSF51735">
    <property type="entry name" value="NAD(P)-binding Rossmann-fold domains"/>
    <property type="match status" value="1"/>
</dbReference>
<accession>A0A0J9EAC1</accession>
<dbReference type="STRING" id="1675527.AIOL_004715"/>
<keyword evidence="8" id="KW-0443">Lipid metabolism</keyword>
<dbReference type="Gene3D" id="3.90.226.10">
    <property type="entry name" value="2-enoyl-CoA Hydratase, Chain A, domain 1"/>
    <property type="match status" value="1"/>
</dbReference>
<dbReference type="EMBL" id="LFTY01000002">
    <property type="protein sequence ID" value="KMW59732.1"/>
    <property type="molecule type" value="Genomic_DNA"/>
</dbReference>
<comment type="caution">
    <text evidence="17">The sequence shown here is derived from an EMBL/GenBank/DDBJ whole genome shotgun (WGS) entry which is preliminary data.</text>
</comment>
<keyword evidence="10 17" id="KW-0413">Isomerase</keyword>
<reference evidence="17 18" key="1">
    <citation type="submission" date="2015-06" db="EMBL/GenBank/DDBJ databases">
        <title>Draft genome sequence of an Alphaproteobacteria species associated to the Mediterranean sponge Oscarella lobularis.</title>
        <authorList>
            <person name="Jourda C."/>
            <person name="Santini S."/>
            <person name="Claverie J.-M."/>
        </authorList>
    </citation>
    <scope>NUCLEOTIDE SEQUENCE [LARGE SCALE GENOMIC DNA]</scope>
    <source>
        <strain evidence="17">IGS</strain>
    </source>
</reference>
<gene>
    <name evidence="17" type="ORF">AIOL_004715</name>
</gene>
<evidence type="ECO:0000313" key="18">
    <source>
        <dbReference type="Proteomes" id="UP000037178"/>
    </source>
</evidence>
<evidence type="ECO:0000256" key="8">
    <source>
        <dbReference type="ARBA" id="ARBA00023098"/>
    </source>
</evidence>
<dbReference type="FunFam" id="3.40.50.720:FF:000009">
    <property type="entry name" value="Fatty oxidation complex, alpha subunit"/>
    <property type="match status" value="1"/>
</dbReference>
<dbReference type="InterPro" id="IPR008927">
    <property type="entry name" value="6-PGluconate_DH-like_C_sf"/>
</dbReference>
<dbReference type="RefSeq" id="WP_200898778.1">
    <property type="nucleotide sequence ID" value="NZ_LFTY01000002.1"/>
</dbReference>
<evidence type="ECO:0000256" key="11">
    <source>
        <dbReference type="ARBA" id="ARBA00023239"/>
    </source>
</evidence>
<dbReference type="Pfam" id="PF00378">
    <property type="entry name" value="ECH_1"/>
    <property type="match status" value="1"/>
</dbReference>
<proteinExistence type="inferred from homology"/>
<evidence type="ECO:0000259" key="15">
    <source>
        <dbReference type="Pfam" id="PF00725"/>
    </source>
</evidence>
<dbReference type="InterPro" id="IPR006108">
    <property type="entry name" value="3HC_DH_C"/>
</dbReference>
<comment type="similarity">
    <text evidence="14">Belongs to the enoyl-CoA hydratase/isomerase family.</text>
</comment>
<evidence type="ECO:0000259" key="16">
    <source>
        <dbReference type="Pfam" id="PF02737"/>
    </source>
</evidence>
<feature type="domain" description="3-hydroxyacyl-CoA dehydrogenase NAD binding" evidence="16">
    <location>
        <begin position="292"/>
        <end position="468"/>
    </location>
</feature>
<dbReference type="Gene3D" id="1.10.1040.50">
    <property type="match status" value="1"/>
</dbReference>
<dbReference type="Pfam" id="PF00725">
    <property type="entry name" value="3HCDH"/>
    <property type="match status" value="2"/>
</dbReference>
<dbReference type="EC" id="5.3.3.8" evidence="17"/>